<keyword evidence="2" id="KW-0813">Transport</keyword>
<feature type="signal peptide" evidence="4">
    <location>
        <begin position="1"/>
        <end position="21"/>
    </location>
</feature>
<dbReference type="InterPro" id="IPR039424">
    <property type="entry name" value="SBP_5"/>
</dbReference>
<reference evidence="6" key="2">
    <citation type="submission" date="2021-04" db="EMBL/GenBank/DDBJ databases">
        <authorList>
            <person name="Gilroy R."/>
        </authorList>
    </citation>
    <scope>NUCLEOTIDE SEQUENCE</scope>
    <source>
        <strain evidence="6">B5-657</strain>
    </source>
</reference>
<dbReference type="PANTHER" id="PTHR30290">
    <property type="entry name" value="PERIPLASMIC BINDING COMPONENT OF ABC TRANSPORTER"/>
    <property type="match status" value="1"/>
</dbReference>
<sequence>MKKLKKLMLIGLLLMSVSGCSLLHKDISNEQNNLSEEGSDLKQETTTQNSASQMVIAMNTPKTLNPLYNTQANVEQALYLIFSPLVNIKEDGSISANLAKSWVTNEDNTAVTITLKEGLTWHDGMPLTSDDVIFTLGKIQTIADSPYKQAVENLQTVEKIDSTTFKIVYKQSFSSVLQTLFFPVIPEHIYNVENSDSMSITPIGSGPYKYESTTPLEAIHLVANANYFNGKPNIEKIQINLIPDEASSLHSFKQGLIDVIYTSETEWGKYANNNSNPSVEMVSPIYEFMGLNFNKPLFQNEMVRNALVYALNREDIVRLYYLGHAVITDTPISPTSYLYDKNLEIKAYDKEKARLLLTQEGYQLDNDTGLMTKNGIPFSFTLMVNKENSDRVKVAKEMQRMYAEIGIDMQIDIVDKDVYLSRLVAKQYDAFLGGWQLSYALDLSFAFHSASVLNGENYISYRDNKMDELLQQAFLATSDTIYEAYSELQQYFASSNPYISLYFKKSVLMTQNTIGGNIEPTPLNVFANVEEWTIGKK</sequence>
<feature type="chain" id="PRO_5039681857" evidence="4">
    <location>
        <begin position="22"/>
        <end position="537"/>
    </location>
</feature>
<name>A0A9E2NK43_9FIRM</name>
<reference evidence="6" key="1">
    <citation type="journal article" date="2021" name="PeerJ">
        <title>Extensive microbial diversity within the chicken gut microbiome revealed by metagenomics and culture.</title>
        <authorList>
            <person name="Gilroy R."/>
            <person name="Ravi A."/>
            <person name="Getino M."/>
            <person name="Pursley I."/>
            <person name="Horton D.L."/>
            <person name="Alikhan N.F."/>
            <person name="Baker D."/>
            <person name="Gharbi K."/>
            <person name="Hall N."/>
            <person name="Watson M."/>
            <person name="Adriaenssens E.M."/>
            <person name="Foster-Nyarko E."/>
            <person name="Jarju S."/>
            <person name="Secka A."/>
            <person name="Antonio M."/>
            <person name="Oren A."/>
            <person name="Chaudhuri R.R."/>
            <person name="La Ragione R."/>
            <person name="Hildebrand F."/>
            <person name="Pallen M.J."/>
        </authorList>
    </citation>
    <scope>NUCLEOTIDE SEQUENCE</scope>
    <source>
        <strain evidence="6">B5-657</strain>
    </source>
</reference>
<evidence type="ECO:0000256" key="2">
    <source>
        <dbReference type="ARBA" id="ARBA00022448"/>
    </source>
</evidence>
<dbReference type="InterPro" id="IPR030678">
    <property type="entry name" value="Peptide/Ni-bd"/>
</dbReference>
<dbReference type="SUPFAM" id="SSF53850">
    <property type="entry name" value="Periplasmic binding protein-like II"/>
    <property type="match status" value="1"/>
</dbReference>
<dbReference type="Gene3D" id="3.40.190.10">
    <property type="entry name" value="Periplasmic binding protein-like II"/>
    <property type="match status" value="1"/>
</dbReference>
<evidence type="ECO:0000256" key="3">
    <source>
        <dbReference type="ARBA" id="ARBA00022729"/>
    </source>
</evidence>
<dbReference type="GO" id="GO:0015833">
    <property type="term" value="P:peptide transport"/>
    <property type="evidence" value="ECO:0007669"/>
    <property type="project" value="TreeGrafter"/>
</dbReference>
<dbReference type="EMBL" id="JAHLFQ010000024">
    <property type="protein sequence ID" value="MBU3803416.1"/>
    <property type="molecule type" value="Genomic_DNA"/>
</dbReference>
<dbReference type="Proteomes" id="UP000824229">
    <property type="component" value="Unassembled WGS sequence"/>
</dbReference>
<organism evidence="6 7">
    <name type="scientific">Candidatus Cellulosilyticum pullistercoris</name>
    <dbReference type="NCBI Taxonomy" id="2838521"/>
    <lineage>
        <taxon>Bacteria</taxon>
        <taxon>Bacillati</taxon>
        <taxon>Bacillota</taxon>
        <taxon>Clostridia</taxon>
        <taxon>Lachnospirales</taxon>
        <taxon>Cellulosilyticaceae</taxon>
        <taxon>Cellulosilyticum</taxon>
    </lineage>
</organism>
<dbReference type="PIRSF" id="PIRSF002741">
    <property type="entry name" value="MppA"/>
    <property type="match status" value="1"/>
</dbReference>
<comment type="caution">
    <text evidence="6">The sequence shown here is derived from an EMBL/GenBank/DDBJ whole genome shotgun (WGS) entry which is preliminary data.</text>
</comment>
<comment type="similarity">
    <text evidence="1">Belongs to the bacterial solute-binding protein 5 family.</text>
</comment>
<dbReference type="GO" id="GO:0042597">
    <property type="term" value="C:periplasmic space"/>
    <property type="evidence" value="ECO:0007669"/>
    <property type="project" value="UniProtKB-ARBA"/>
</dbReference>
<accession>A0A9E2NK43</accession>
<evidence type="ECO:0000259" key="5">
    <source>
        <dbReference type="Pfam" id="PF00496"/>
    </source>
</evidence>
<dbReference type="InterPro" id="IPR000914">
    <property type="entry name" value="SBP_5_dom"/>
</dbReference>
<dbReference type="PROSITE" id="PS51257">
    <property type="entry name" value="PROKAR_LIPOPROTEIN"/>
    <property type="match status" value="1"/>
</dbReference>
<feature type="domain" description="Solute-binding protein family 5" evidence="5">
    <location>
        <begin position="95"/>
        <end position="446"/>
    </location>
</feature>
<dbReference type="AlphaFoldDB" id="A0A9E2NK43"/>
<evidence type="ECO:0000313" key="7">
    <source>
        <dbReference type="Proteomes" id="UP000824229"/>
    </source>
</evidence>
<dbReference type="Gene3D" id="3.10.105.10">
    <property type="entry name" value="Dipeptide-binding Protein, Domain 3"/>
    <property type="match status" value="1"/>
</dbReference>
<dbReference type="GO" id="GO:1904680">
    <property type="term" value="F:peptide transmembrane transporter activity"/>
    <property type="evidence" value="ECO:0007669"/>
    <property type="project" value="TreeGrafter"/>
</dbReference>
<dbReference type="GO" id="GO:0043190">
    <property type="term" value="C:ATP-binding cassette (ABC) transporter complex"/>
    <property type="evidence" value="ECO:0007669"/>
    <property type="project" value="InterPro"/>
</dbReference>
<protein>
    <submittedName>
        <fullName evidence="6">Peptide ABC transporter substrate-binding protein</fullName>
    </submittedName>
</protein>
<dbReference type="CDD" id="cd08513">
    <property type="entry name" value="PBP2_thermophilic_Hb8_like"/>
    <property type="match status" value="1"/>
</dbReference>
<gene>
    <name evidence="6" type="ORF">H9872_01465</name>
</gene>
<dbReference type="Gene3D" id="3.90.76.10">
    <property type="entry name" value="Dipeptide-binding Protein, Domain 1"/>
    <property type="match status" value="1"/>
</dbReference>
<evidence type="ECO:0000313" key="6">
    <source>
        <dbReference type="EMBL" id="MBU3803416.1"/>
    </source>
</evidence>
<evidence type="ECO:0000256" key="4">
    <source>
        <dbReference type="SAM" id="SignalP"/>
    </source>
</evidence>
<proteinExistence type="inferred from homology"/>
<dbReference type="Pfam" id="PF00496">
    <property type="entry name" value="SBP_bac_5"/>
    <property type="match status" value="1"/>
</dbReference>
<keyword evidence="3 4" id="KW-0732">Signal</keyword>
<evidence type="ECO:0000256" key="1">
    <source>
        <dbReference type="ARBA" id="ARBA00005695"/>
    </source>
</evidence>
<dbReference type="PANTHER" id="PTHR30290:SF9">
    <property type="entry name" value="OLIGOPEPTIDE-BINDING PROTEIN APPA"/>
    <property type="match status" value="1"/>
</dbReference>